<organism evidence="2 3">
    <name type="scientific">Olpidium bornovanus</name>
    <dbReference type="NCBI Taxonomy" id="278681"/>
    <lineage>
        <taxon>Eukaryota</taxon>
        <taxon>Fungi</taxon>
        <taxon>Fungi incertae sedis</taxon>
        <taxon>Olpidiomycota</taxon>
        <taxon>Olpidiomycotina</taxon>
        <taxon>Olpidiomycetes</taxon>
        <taxon>Olpidiales</taxon>
        <taxon>Olpidiaceae</taxon>
        <taxon>Olpidium</taxon>
    </lineage>
</organism>
<proteinExistence type="predicted"/>
<comment type="caution">
    <text evidence="2">The sequence shown here is derived from an EMBL/GenBank/DDBJ whole genome shotgun (WGS) entry which is preliminary data.</text>
</comment>
<sequence>MAPYVKVLSTDGKFHGPISAAVTLEQVARWLRLPGTISLRSLVLREPGEDPEVIEDPDFLVPPGVYEVVRGDCSDDPGVGRGRKKKTKAEEVRLQARIRREVSQFERKSAQPTRPHEEAGGGGGEEATRRAAVVSAETPNLGEREVRRKLEDALRAVYQQVALKTEAALSGSSAGPDDLTPLLREVEYCFLDLVDLIEEAACIAGPGSRPLVEHITSESVRRTLKFLYIKLVEIHRMLETASCTVLDEGSKDPSGKKGTMMLIATMTHFCFVSHVQPIEDAAYPIKSNNRTARLRCKQRIDPGTACPIPGASIRSTTRNSHPLKVSILPAS</sequence>
<gene>
    <name evidence="2" type="ORF">BJ554DRAFT_7474</name>
</gene>
<name>A0A8H8A209_9FUNG</name>
<evidence type="ECO:0000256" key="1">
    <source>
        <dbReference type="SAM" id="MobiDB-lite"/>
    </source>
</evidence>
<feature type="region of interest" description="Disordered" evidence="1">
    <location>
        <begin position="103"/>
        <end position="138"/>
    </location>
</feature>
<accession>A0A8H8A209</accession>
<reference evidence="2 3" key="1">
    <citation type="journal article" name="Sci. Rep.">
        <title>Genome-scale phylogenetic analyses confirm Olpidium as the closest living zoosporic fungus to the non-flagellated, terrestrial fungi.</title>
        <authorList>
            <person name="Chang Y."/>
            <person name="Rochon D."/>
            <person name="Sekimoto S."/>
            <person name="Wang Y."/>
            <person name="Chovatia M."/>
            <person name="Sandor L."/>
            <person name="Salamov A."/>
            <person name="Grigoriev I.V."/>
            <person name="Stajich J.E."/>
            <person name="Spatafora J.W."/>
        </authorList>
    </citation>
    <scope>NUCLEOTIDE SEQUENCE [LARGE SCALE GENOMIC DNA]</scope>
    <source>
        <strain evidence="2">S191</strain>
    </source>
</reference>
<evidence type="ECO:0000313" key="2">
    <source>
        <dbReference type="EMBL" id="KAG5463442.1"/>
    </source>
</evidence>
<dbReference type="Proteomes" id="UP000673691">
    <property type="component" value="Unassembled WGS sequence"/>
</dbReference>
<dbReference type="AlphaFoldDB" id="A0A8H8A209"/>
<feature type="compositionally biased region" description="Basic and acidic residues" evidence="1">
    <location>
        <begin position="103"/>
        <end position="119"/>
    </location>
</feature>
<protein>
    <submittedName>
        <fullName evidence="2">Uncharacterized protein</fullName>
    </submittedName>
</protein>
<evidence type="ECO:0000313" key="3">
    <source>
        <dbReference type="Proteomes" id="UP000673691"/>
    </source>
</evidence>
<dbReference type="EMBL" id="JAEFCI010000586">
    <property type="protein sequence ID" value="KAG5463442.1"/>
    <property type="molecule type" value="Genomic_DNA"/>
</dbReference>
<keyword evidence="3" id="KW-1185">Reference proteome</keyword>